<name>A0A8S1QK34_9CILI</name>
<reference evidence="2" key="1">
    <citation type="submission" date="2021-01" db="EMBL/GenBank/DDBJ databases">
        <authorList>
            <consortium name="Genoscope - CEA"/>
            <person name="William W."/>
        </authorList>
    </citation>
    <scope>NUCLEOTIDE SEQUENCE</scope>
</reference>
<comment type="caution">
    <text evidence="2">The sequence shown here is derived from an EMBL/GenBank/DDBJ whole genome shotgun (WGS) entry which is preliminary data.</text>
</comment>
<dbReference type="OrthoDB" id="296834at2759"/>
<sequence>MQILSDLQYLQESFSQQSMQIRQLFTEIQLAQQALSSLKQPVMQLRQSKSTIILHSTSQEFNQSHKKFSRNSSLTKEDFIEQCLKNIEQANKTSNVNTPSPQHPKQTNRIKGRLEKHIPEMKTQAEQIPQPTTSLQSIFQASNSPQQKLTKLMQLDDFKITTKQQKQEYFNIHEEGQLQN</sequence>
<feature type="region of interest" description="Disordered" evidence="1">
    <location>
        <begin position="91"/>
        <end position="110"/>
    </location>
</feature>
<dbReference type="EMBL" id="CAJJDN010000110">
    <property type="protein sequence ID" value="CAD8116062.1"/>
    <property type="molecule type" value="Genomic_DNA"/>
</dbReference>
<proteinExistence type="predicted"/>
<keyword evidence="3" id="KW-1185">Reference proteome</keyword>
<feature type="compositionally biased region" description="Polar residues" evidence="1">
    <location>
        <begin position="91"/>
        <end position="105"/>
    </location>
</feature>
<evidence type="ECO:0000313" key="2">
    <source>
        <dbReference type="EMBL" id="CAD8116062.1"/>
    </source>
</evidence>
<dbReference type="Proteomes" id="UP000692954">
    <property type="component" value="Unassembled WGS sequence"/>
</dbReference>
<evidence type="ECO:0000256" key="1">
    <source>
        <dbReference type="SAM" id="MobiDB-lite"/>
    </source>
</evidence>
<protein>
    <submittedName>
        <fullName evidence="2">Uncharacterized protein</fullName>
    </submittedName>
</protein>
<evidence type="ECO:0000313" key="3">
    <source>
        <dbReference type="Proteomes" id="UP000692954"/>
    </source>
</evidence>
<dbReference type="AlphaFoldDB" id="A0A8S1QK34"/>
<organism evidence="2 3">
    <name type="scientific">Paramecium sonneborni</name>
    <dbReference type="NCBI Taxonomy" id="65129"/>
    <lineage>
        <taxon>Eukaryota</taxon>
        <taxon>Sar</taxon>
        <taxon>Alveolata</taxon>
        <taxon>Ciliophora</taxon>
        <taxon>Intramacronucleata</taxon>
        <taxon>Oligohymenophorea</taxon>
        <taxon>Peniculida</taxon>
        <taxon>Parameciidae</taxon>
        <taxon>Paramecium</taxon>
    </lineage>
</organism>
<gene>
    <name evidence="2" type="ORF">PSON_ATCC_30995.1.T1100022</name>
</gene>
<accession>A0A8S1QK34</accession>